<dbReference type="PANTHER" id="PTHR12992">
    <property type="entry name" value="NUDIX HYDROLASE"/>
    <property type="match status" value="1"/>
</dbReference>
<comment type="caution">
    <text evidence="8">The sequence shown here is derived from an EMBL/GenBank/DDBJ whole genome shotgun (WGS) entry which is preliminary data.</text>
</comment>
<dbReference type="AlphaFoldDB" id="A0A3R9YN96"/>
<comment type="cofactor">
    <cofactor evidence="1">
        <name>Mn(2+)</name>
        <dbReference type="ChEBI" id="CHEBI:29035"/>
    </cofactor>
</comment>
<evidence type="ECO:0000259" key="7">
    <source>
        <dbReference type="PROSITE" id="PS51462"/>
    </source>
</evidence>
<evidence type="ECO:0000256" key="3">
    <source>
        <dbReference type="ARBA" id="ARBA00022723"/>
    </source>
</evidence>
<dbReference type="InterPro" id="IPR045121">
    <property type="entry name" value="CoAse"/>
</dbReference>
<feature type="domain" description="Nudix hydrolase" evidence="7">
    <location>
        <begin position="31"/>
        <end position="163"/>
    </location>
</feature>
<evidence type="ECO:0000313" key="8">
    <source>
        <dbReference type="EMBL" id="RST31678.1"/>
    </source>
</evidence>
<keyword evidence="5" id="KW-0460">Magnesium</keyword>
<dbReference type="CDD" id="cd03426">
    <property type="entry name" value="NUDIX_CoAse_Nudt7"/>
    <property type="match status" value="1"/>
</dbReference>
<evidence type="ECO:0000313" key="9">
    <source>
        <dbReference type="Proteomes" id="UP000274661"/>
    </source>
</evidence>
<keyword evidence="3" id="KW-0479">Metal-binding</keyword>
<dbReference type="InterPro" id="IPR000086">
    <property type="entry name" value="NUDIX_hydrolase_dom"/>
</dbReference>
<dbReference type="InterPro" id="IPR015797">
    <property type="entry name" value="NUDIX_hydrolase-like_dom_sf"/>
</dbReference>
<comment type="cofactor">
    <cofactor evidence="2">
        <name>Mg(2+)</name>
        <dbReference type="ChEBI" id="CHEBI:18420"/>
    </cofactor>
</comment>
<dbReference type="GO" id="GO:0046872">
    <property type="term" value="F:metal ion binding"/>
    <property type="evidence" value="ECO:0007669"/>
    <property type="project" value="UniProtKB-KW"/>
</dbReference>
<organism evidence="8 9">
    <name type="scientific">Sphingomonas ginkgonis</name>
    <dbReference type="NCBI Taxonomy" id="2315330"/>
    <lineage>
        <taxon>Bacteria</taxon>
        <taxon>Pseudomonadati</taxon>
        <taxon>Pseudomonadota</taxon>
        <taxon>Alphaproteobacteria</taxon>
        <taxon>Sphingomonadales</taxon>
        <taxon>Sphingomonadaceae</taxon>
        <taxon>Sphingomonas</taxon>
    </lineage>
</organism>
<keyword evidence="6" id="KW-0464">Manganese</keyword>
<sequence length="193" mass="21224">MSVAERLRASLVLPPPADLLAMEADLLPGEFRDAAVLVAVTDRPEPGVLLTTRRADLRAHPGQVAFPGGKVDRWDADATAAALREAEEEIALPASAVEVWGTADPFRTGTGFHITPVLGLVPADLPLVPHEGEVADWFEPPLAFVLDPANQREEEAMFRGKLRRYHVIEWEGRRIWGVTAALIVNLSRRMGWR</sequence>
<keyword evidence="4" id="KW-0378">Hydrolase</keyword>
<name>A0A3R9YN96_9SPHN</name>
<dbReference type="NCBIfam" id="NF007980">
    <property type="entry name" value="PRK10707.1"/>
    <property type="match status" value="1"/>
</dbReference>
<dbReference type="Proteomes" id="UP000274661">
    <property type="component" value="Unassembled WGS sequence"/>
</dbReference>
<keyword evidence="9" id="KW-1185">Reference proteome</keyword>
<dbReference type="Pfam" id="PF00293">
    <property type="entry name" value="NUDIX"/>
    <property type="match status" value="1"/>
</dbReference>
<evidence type="ECO:0000256" key="6">
    <source>
        <dbReference type="ARBA" id="ARBA00023211"/>
    </source>
</evidence>
<dbReference type="OrthoDB" id="9802805at2"/>
<dbReference type="PANTHER" id="PTHR12992:SF11">
    <property type="entry name" value="MITOCHONDRIAL COENZYME A DIPHOSPHATASE NUDT8"/>
    <property type="match status" value="1"/>
</dbReference>
<protein>
    <submittedName>
        <fullName evidence="8">CoA pyrophosphatase</fullName>
    </submittedName>
</protein>
<evidence type="ECO:0000256" key="2">
    <source>
        <dbReference type="ARBA" id="ARBA00001946"/>
    </source>
</evidence>
<dbReference type="PROSITE" id="PS51462">
    <property type="entry name" value="NUDIX"/>
    <property type="match status" value="1"/>
</dbReference>
<evidence type="ECO:0000256" key="1">
    <source>
        <dbReference type="ARBA" id="ARBA00001936"/>
    </source>
</evidence>
<proteinExistence type="predicted"/>
<evidence type="ECO:0000256" key="4">
    <source>
        <dbReference type="ARBA" id="ARBA00022801"/>
    </source>
</evidence>
<evidence type="ECO:0000256" key="5">
    <source>
        <dbReference type="ARBA" id="ARBA00022842"/>
    </source>
</evidence>
<gene>
    <name evidence="8" type="ORF">HMF7854_13165</name>
</gene>
<dbReference type="RefSeq" id="WP_126719618.1">
    <property type="nucleotide sequence ID" value="NZ_RWJF01000001.1"/>
</dbReference>
<dbReference type="EMBL" id="RWJF01000001">
    <property type="protein sequence ID" value="RST31678.1"/>
    <property type="molecule type" value="Genomic_DNA"/>
</dbReference>
<accession>A0A3R9YN96</accession>
<dbReference type="SUPFAM" id="SSF55811">
    <property type="entry name" value="Nudix"/>
    <property type="match status" value="1"/>
</dbReference>
<dbReference type="Gene3D" id="3.90.79.10">
    <property type="entry name" value="Nucleoside Triphosphate Pyrophosphohydrolase"/>
    <property type="match status" value="1"/>
</dbReference>
<dbReference type="GO" id="GO:0010945">
    <property type="term" value="F:coenzyme A diphosphatase activity"/>
    <property type="evidence" value="ECO:0007669"/>
    <property type="project" value="InterPro"/>
</dbReference>
<reference evidence="8 9" key="1">
    <citation type="submission" date="2018-12" db="EMBL/GenBank/DDBJ databases">
        <title>Sphingomonas sp. HMF7854 Genome sequencing and assembly.</title>
        <authorList>
            <person name="Cha I."/>
            <person name="Kang H."/>
            <person name="Kim H."/>
            <person name="Kang J."/>
            <person name="Joh K."/>
        </authorList>
    </citation>
    <scope>NUCLEOTIDE SEQUENCE [LARGE SCALE GENOMIC DNA]</scope>
    <source>
        <strain evidence="8 9">HMF7854</strain>
    </source>
</reference>